<reference evidence="1" key="1">
    <citation type="submission" date="2014-11" db="EMBL/GenBank/DDBJ databases">
        <authorList>
            <person name="Amaro Gonzalez C."/>
        </authorList>
    </citation>
    <scope>NUCLEOTIDE SEQUENCE</scope>
</reference>
<proteinExistence type="predicted"/>
<accession>A0A0E9WYM9</accession>
<name>A0A0E9WYM9_ANGAN</name>
<reference evidence="1" key="2">
    <citation type="journal article" date="2015" name="Fish Shellfish Immunol.">
        <title>Early steps in the European eel (Anguilla anguilla)-Vibrio vulnificus interaction in the gills: Role of the RtxA13 toxin.</title>
        <authorList>
            <person name="Callol A."/>
            <person name="Pajuelo D."/>
            <person name="Ebbesson L."/>
            <person name="Teles M."/>
            <person name="MacKenzie S."/>
            <person name="Amaro C."/>
        </authorList>
    </citation>
    <scope>NUCLEOTIDE SEQUENCE</scope>
</reference>
<dbReference type="AlphaFoldDB" id="A0A0E9WYM9"/>
<protein>
    <submittedName>
        <fullName evidence="1">Uncharacterized protein</fullName>
    </submittedName>
</protein>
<evidence type="ECO:0000313" key="1">
    <source>
        <dbReference type="EMBL" id="JAH95454.1"/>
    </source>
</evidence>
<sequence length="74" mass="8560">MSSPNKHHVFYVTEFHFTGKCMLLIRIELTENRNRLSTGQKKNVIEGWPLYSTDCITAYKTCIATVNISIQTYC</sequence>
<organism evidence="1">
    <name type="scientific">Anguilla anguilla</name>
    <name type="common">European freshwater eel</name>
    <name type="synonym">Muraena anguilla</name>
    <dbReference type="NCBI Taxonomy" id="7936"/>
    <lineage>
        <taxon>Eukaryota</taxon>
        <taxon>Metazoa</taxon>
        <taxon>Chordata</taxon>
        <taxon>Craniata</taxon>
        <taxon>Vertebrata</taxon>
        <taxon>Euteleostomi</taxon>
        <taxon>Actinopterygii</taxon>
        <taxon>Neopterygii</taxon>
        <taxon>Teleostei</taxon>
        <taxon>Anguilliformes</taxon>
        <taxon>Anguillidae</taxon>
        <taxon>Anguilla</taxon>
    </lineage>
</organism>
<dbReference type="EMBL" id="GBXM01013123">
    <property type="protein sequence ID" value="JAH95454.1"/>
    <property type="molecule type" value="Transcribed_RNA"/>
</dbReference>